<proteinExistence type="inferred from homology"/>
<protein>
    <submittedName>
        <fullName evidence="7">Lysoplasmalogenase</fullName>
    </submittedName>
</protein>
<comment type="caution">
    <text evidence="7">The sequence shown here is derived from an EMBL/GenBank/DDBJ whole genome shotgun (WGS) entry which is preliminary data.</text>
</comment>
<name>A0ABS7N499_9BACT</name>
<evidence type="ECO:0000256" key="6">
    <source>
        <dbReference type="SAM" id="Phobius"/>
    </source>
</evidence>
<feature type="transmembrane region" description="Helical" evidence="6">
    <location>
        <begin position="115"/>
        <end position="136"/>
    </location>
</feature>
<keyword evidence="4 6" id="KW-1133">Transmembrane helix</keyword>
<feature type="transmembrane region" description="Helical" evidence="6">
    <location>
        <begin position="61"/>
        <end position="78"/>
    </location>
</feature>
<feature type="transmembrane region" description="Helical" evidence="6">
    <location>
        <begin position="7"/>
        <end position="24"/>
    </location>
</feature>
<dbReference type="PANTHER" id="PTHR31885">
    <property type="entry name" value="GH04784P"/>
    <property type="match status" value="1"/>
</dbReference>
<evidence type="ECO:0000256" key="2">
    <source>
        <dbReference type="ARBA" id="ARBA00007375"/>
    </source>
</evidence>
<keyword evidence="5 6" id="KW-0472">Membrane</keyword>
<evidence type="ECO:0000256" key="4">
    <source>
        <dbReference type="ARBA" id="ARBA00022989"/>
    </source>
</evidence>
<dbReference type="PANTHER" id="PTHR31885:SF6">
    <property type="entry name" value="GH04784P"/>
    <property type="match status" value="1"/>
</dbReference>
<keyword evidence="3 6" id="KW-0812">Transmembrane</keyword>
<feature type="transmembrane region" description="Helical" evidence="6">
    <location>
        <begin position="173"/>
        <end position="192"/>
    </location>
</feature>
<dbReference type="Proteomes" id="UP000766609">
    <property type="component" value="Unassembled WGS sequence"/>
</dbReference>
<comment type="similarity">
    <text evidence="2">Belongs to the TMEM86 family.</text>
</comment>
<evidence type="ECO:0000256" key="5">
    <source>
        <dbReference type="ARBA" id="ARBA00023136"/>
    </source>
</evidence>
<sequence>MKNKNILWLYLFLFASMADFALIIKGLDEARIYSKPLIVTSLIVYFYLITKPISWTLLSKAMMGALIFSLIGDVLLLWKNLFIYGLGAFLLAQICYIIAFKISQRNPNRIFNVNFIRTFFFNLPIYIAAAFVYFLIHNNLGPLKIPVVIYIIIIVSMVTTARERFKRVNPDSFWQVFVGACFFFVSDGMIAINKFYFEFPEAGIMIMGTYVIAQLLIVMGIRSYILRPE</sequence>
<feature type="transmembrane region" description="Helical" evidence="6">
    <location>
        <begin position="142"/>
        <end position="161"/>
    </location>
</feature>
<evidence type="ECO:0000313" key="8">
    <source>
        <dbReference type="Proteomes" id="UP000766609"/>
    </source>
</evidence>
<evidence type="ECO:0000256" key="1">
    <source>
        <dbReference type="ARBA" id="ARBA00004141"/>
    </source>
</evidence>
<keyword evidence="8" id="KW-1185">Reference proteome</keyword>
<dbReference type="RefSeq" id="WP_222583922.1">
    <property type="nucleotide sequence ID" value="NZ_JAHVHP010000002.1"/>
</dbReference>
<dbReference type="Pfam" id="PF07947">
    <property type="entry name" value="YhhN"/>
    <property type="match status" value="1"/>
</dbReference>
<gene>
    <name evidence="7" type="ORF">KUV23_09215</name>
</gene>
<organism evidence="7 8">
    <name type="scientific">Algoriphagus marincola</name>
    <dbReference type="NCBI Taxonomy" id="264027"/>
    <lineage>
        <taxon>Bacteria</taxon>
        <taxon>Pseudomonadati</taxon>
        <taxon>Bacteroidota</taxon>
        <taxon>Cytophagia</taxon>
        <taxon>Cytophagales</taxon>
        <taxon>Cyclobacteriaceae</taxon>
        <taxon>Algoriphagus</taxon>
    </lineage>
</organism>
<feature type="transmembrane region" description="Helical" evidence="6">
    <location>
        <begin position="30"/>
        <end position="49"/>
    </location>
</feature>
<dbReference type="InterPro" id="IPR012506">
    <property type="entry name" value="TMEM86B-like"/>
</dbReference>
<evidence type="ECO:0000256" key="3">
    <source>
        <dbReference type="ARBA" id="ARBA00022692"/>
    </source>
</evidence>
<accession>A0ABS7N499</accession>
<comment type="subcellular location">
    <subcellularLocation>
        <location evidence="1">Membrane</location>
        <topology evidence="1">Multi-pass membrane protein</topology>
    </subcellularLocation>
</comment>
<evidence type="ECO:0000313" key="7">
    <source>
        <dbReference type="EMBL" id="MBY5951149.1"/>
    </source>
</evidence>
<dbReference type="EMBL" id="JAHVHP010000002">
    <property type="protein sequence ID" value="MBY5951149.1"/>
    <property type="molecule type" value="Genomic_DNA"/>
</dbReference>
<feature type="transmembrane region" description="Helical" evidence="6">
    <location>
        <begin position="84"/>
        <end position="103"/>
    </location>
</feature>
<feature type="transmembrane region" description="Helical" evidence="6">
    <location>
        <begin position="204"/>
        <end position="225"/>
    </location>
</feature>
<reference evidence="7 8" key="1">
    <citation type="submission" date="2021-06" db="EMBL/GenBank/DDBJ databases">
        <title>44 bacteria genomes isolated from Dapeng, Shenzhen.</title>
        <authorList>
            <person name="Zheng W."/>
            <person name="Yu S."/>
            <person name="Huang Y."/>
        </authorList>
    </citation>
    <scope>NUCLEOTIDE SEQUENCE [LARGE SCALE GENOMIC DNA]</scope>
    <source>
        <strain evidence="7 8">DP5N14-6</strain>
    </source>
</reference>